<protein>
    <submittedName>
        <fullName evidence="2">Uncharacterized protein</fullName>
    </submittedName>
</protein>
<evidence type="ECO:0000313" key="2">
    <source>
        <dbReference type="EMBL" id="TFK34228.1"/>
    </source>
</evidence>
<dbReference type="Proteomes" id="UP000308652">
    <property type="component" value="Unassembled WGS sequence"/>
</dbReference>
<feature type="transmembrane region" description="Helical" evidence="1">
    <location>
        <begin position="157"/>
        <end position="180"/>
    </location>
</feature>
<keyword evidence="1" id="KW-1133">Transmembrane helix</keyword>
<evidence type="ECO:0000256" key="1">
    <source>
        <dbReference type="SAM" id="Phobius"/>
    </source>
</evidence>
<keyword evidence="1" id="KW-0472">Membrane</keyword>
<accession>A0A5C3LPH3</accession>
<proteinExistence type="predicted"/>
<keyword evidence="3" id="KW-1185">Reference proteome</keyword>
<name>A0A5C3LPH3_9AGAR</name>
<evidence type="ECO:0000313" key="3">
    <source>
        <dbReference type="Proteomes" id="UP000308652"/>
    </source>
</evidence>
<sequence length="193" mass="22217">MDDRRAPSMWTRDTCLLLCQTRRRDARPPTLEYQAWLAAPPSSAHALHCSAVESVNGRLRSTASAPNKFFNGAQASSTASTERRRGMYFLSSFIIRPSLLLPFPVRLSSTAIWHMHRPHPHQKSKRRTKTRRVCVNWRVNFSFAVWDLRSEDCTPLVFHWSLVFVFLIGSLARSLIVWWFNQWLVGTLACIGC</sequence>
<keyword evidence="1" id="KW-0812">Transmembrane</keyword>
<gene>
    <name evidence="2" type="ORF">BDQ12DRAFT_377476</name>
</gene>
<organism evidence="2 3">
    <name type="scientific">Crucibulum laeve</name>
    <dbReference type="NCBI Taxonomy" id="68775"/>
    <lineage>
        <taxon>Eukaryota</taxon>
        <taxon>Fungi</taxon>
        <taxon>Dikarya</taxon>
        <taxon>Basidiomycota</taxon>
        <taxon>Agaricomycotina</taxon>
        <taxon>Agaricomycetes</taxon>
        <taxon>Agaricomycetidae</taxon>
        <taxon>Agaricales</taxon>
        <taxon>Agaricineae</taxon>
        <taxon>Nidulariaceae</taxon>
        <taxon>Crucibulum</taxon>
    </lineage>
</organism>
<reference evidence="2 3" key="1">
    <citation type="journal article" date="2019" name="Nat. Ecol. Evol.">
        <title>Megaphylogeny resolves global patterns of mushroom evolution.</title>
        <authorList>
            <person name="Varga T."/>
            <person name="Krizsan K."/>
            <person name="Foldi C."/>
            <person name="Dima B."/>
            <person name="Sanchez-Garcia M."/>
            <person name="Sanchez-Ramirez S."/>
            <person name="Szollosi G.J."/>
            <person name="Szarkandi J.G."/>
            <person name="Papp V."/>
            <person name="Albert L."/>
            <person name="Andreopoulos W."/>
            <person name="Angelini C."/>
            <person name="Antonin V."/>
            <person name="Barry K.W."/>
            <person name="Bougher N.L."/>
            <person name="Buchanan P."/>
            <person name="Buyck B."/>
            <person name="Bense V."/>
            <person name="Catcheside P."/>
            <person name="Chovatia M."/>
            <person name="Cooper J."/>
            <person name="Damon W."/>
            <person name="Desjardin D."/>
            <person name="Finy P."/>
            <person name="Geml J."/>
            <person name="Haridas S."/>
            <person name="Hughes K."/>
            <person name="Justo A."/>
            <person name="Karasinski D."/>
            <person name="Kautmanova I."/>
            <person name="Kiss B."/>
            <person name="Kocsube S."/>
            <person name="Kotiranta H."/>
            <person name="LaButti K.M."/>
            <person name="Lechner B.E."/>
            <person name="Liimatainen K."/>
            <person name="Lipzen A."/>
            <person name="Lukacs Z."/>
            <person name="Mihaltcheva S."/>
            <person name="Morgado L.N."/>
            <person name="Niskanen T."/>
            <person name="Noordeloos M.E."/>
            <person name="Ohm R.A."/>
            <person name="Ortiz-Santana B."/>
            <person name="Ovrebo C."/>
            <person name="Racz N."/>
            <person name="Riley R."/>
            <person name="Savchenko A."/>
            <person name="Shiryaev A."/>
            <person name="Soop K."/>
            <person name="Spirin V."/>
            <person name="Szebenyi C."/>
            <person name="Tomsovsky M."/>
            <person name="Tulloss R.E."/>
            <person name="Uehling J."/>
            <person name="Grigoriev I.V."/>
            <person name="Vagvolgyi C."/>
            <person name="Papp T."/>
            <person name="Martin F.M."/>
            <person name="Miettinen O."/>
            <person name="Hibbett D.S."/>
            <person name="Nagy L.G."/>
        </authorList>
    </citation>
    <scope>NUCLEOTIDE SEQUENCE [LARGE SCALE GENOMIC DNA]</scope>
    <source>
        <strain evidence="2 3">CBS 166.37</strain>
    </source>
</reference>
<dbReference type="AlphaFoldDB" id="A0A5C3LPH3"/>
<dbReference type="EMBL" id="ML213635">
    <property type="protein sequence ID" value="TFK34228.1"/>
    <property type="molecule type" value="Genomic_DNA"/>
</dbReference>